<dbReference type="EMBL" id="CP032544">
    <property type="protein sequence ID" value="AZJ31500.1"/>
    <property type="molecule type" value="Genomic_DNA"/>
</dbReference>
<sequence length="403" mass="45676">MFKKKFFFSITCLFISCVNAQYNESNNTTLKLLSTKKEFLAGTLIQLKFNTHKSTKYKLYCANSYGSTIITPSKKDSLIFDIPMFLSKKKGIINWSLINTEKVLSGKITIIAQNKPTFIETYLGPPSIEAGGKDYAMIVTIPTDILDNPLKKNTPITINQQFLTDTQKEKVFTKNLIAYKNIYSPTKSGRVLISSNCFKLHSKEYDINIMPAIPVNFNVFAKRHHKYADGNQITTLYTSQLKDTNDNIISDGSFVDFFITNSKGNVLKTSGTTINGIATAKIVHPDYEDQWSVKAYVIGIAESDRIILDYKKAIKNYIVSFTEKNRTISIGPLQSFMGQMIPDGLKVKVSLYQNNILIQEFIKETQNGYVYFNLNPNILPKGIYKITTDAAGIYKEFKNIELW</sequence>
<dbReference type="Proteomes" id="UP001056837">
    <property type="component" value="Chromosome"/>
</dbReference>
<dbReference type="Proteomes" id="UP000269693">
    <property type="component" value="Chromosome"/>
</dbReference>
<keyword evidence="4" id="KW-1185">Reference proteome</keyword>
<reference evidence="3" key="2">
    <citation type="submission" date="2020-04" db="EMBL/GenBank/DDBJ databases">
        <title>Tenacibaculum mesophilum bac2.</title>
        <authorList>
            <person name="Li M."/>
        </authorList>
    </citation>
    <scope>NUCLEOTIDE SEQUENCE</scope>
    <source>
        <strain evidence="3">Bac2</strain>
    </source>
</reference>
<name>A0AAE9MME2_9FLAO</name>
<dbReference type="EMBL" id="CP050861">
    <property type="protein sequence ID" value="UTD14170.1"/>
    <property type="molecule type" value="Genomic_DNA"/>
</dbReference>
<organism evidence="3 5">
    <name type="scientific">Tenacibaculum mesophilum</name>
    <dbReference type="NCBI Taxonomy" id="104268"/>
    <lineage>
        <taxon>Bacteria</taxon>
        <taxon>Pseudomonadati</taxon>
        <taxon>Bacteroidota</taxon>
        <taxon>Flavobacteriia</taxon>
        <taxon>Flavobacteriales</taxon>
        <taxon>Flavobacteriaceae</taxon>
        <taxon>Tenacibaculum</taxon>
    </lineage>
</organism>
<feature type="chain" id="PRO_5042185240" description="Por secretion system C-terminal sorting domain-containing protein" evidence="1">
    <location>
        <begin position="21"/>
        <end position="403"/>
    </location>
</feature>
<proteinExistence type="predicted"/>
<dbReference type="PROSITE" id="PS51257">
    <property type="entry name" value="PROKAR_LIPOPROTEIN"/>
    <property type="match status" value="1"/>
</dbReference>
<keyword evidence="1" id="KW-0732">Signal</keyword>
<evidence type="ECO:0000313" key="5">
    <source>
        <dbReference type="Proteomes" id="UP001056837"/>
    </source>
</evidence>
<evidence type="ECO:0000313" key="3">
    <source>
        <dbReference type="EMBL" id="UTD14170.1"/>
    </source>
</evidence>
<gene>
    <name evidence="2" type="ORF">D6200_02500</name>
    <name evidence="3" type="ORF">HER15_01185</name>
</gene>
<accession>A0AAE9MME2</accession>
<feature type="signal peptide" evidence="1">
    <location>
        <begin position="1"/>
        <end position="20"/>
    </location>
</feature>
<dbReference type="SUPFAM" id="SSF49373">
    <property type="entry name" value="Invasin/intimin cell-adhesion fragments"/>
    <property type="match status" value="1"/>
</dbReference>
<evidence type="ECO:0008006" key="6">
    <source>
        <dbReference type="Google" id="ProtNLM"/>
    </source>
</evidence>
<protein>
    <recommendedName>
        <fullName evidence="6">Por secretion system C-terminal sorting domain-containing protein</fullName>
    </recommendedName>
</protein>
<dbReference type="AlphaFoldDB" id="A0AAE9MME2"/>
<evidence type="ECO:0000313" key="2">
    <source>
        <dbReference type="EMBL" id="AZJ31500.1"/>
    </source>
</evidence>
<evidence type="ECO:0000256" key="1">
    <source>
        <dbReference type="SAM" id="SignalP"/>
    </source>
</evidence>
<reference evidence="2 4" key="1">
    <citation type="submission" date="2018-09" db="EMBL/GenBank/DDBJ databases">
        <title>Insights into the microbiota of Asian seabass (Lates calcarifer) with tenacibaculosis symptoms and description of sp. nov. Tenacibaculum singaporense.</title>
        <authorList>
            <person name="Miyake S."/>
            <person name="Soh M."/>
            <person name="Azman M.N."/>
            <person name="Ngoh S.Y."/>
            <person name="Orban L."/>
            <person name="Seedorf H."/>
        </authorList>
    </citation>
    <scope>NUCLEOTIDE SEQUENCE [LARGE SCALE GENOMIC DNA]</scope>
    <source>
        <strain evidence="2 4">DSM 13764</strain>
    </source>
</reference>
<dbReference type="RefSeq" id="WP_047788958.1">
    <property type="nucleotide sequence ID" value="NZ_CP032544.1"/>
</dbReference>
<evidence type="ECO:0000313" key="4">
    <source>
        <dbReference type="Proteomes" id="UP000269693"/>
    </source>
</evidence>
<dbReference type="InterPro" id="IPR008964">
    <property type="entry name" value="Invasin/intimin_cell_adhesion"/>
</dbReference>